<dbReference type="Proteomes" id="UP000315295">
    <property type="component" value="Unassembled WGS sequence"/>
</dbReference>
<dbReference type="Gene3D" id="2.40.128.330">
    <property type="match status" value="1"/>
</dbReference>
<reference evidence="2 3" key="1">
    <citation type="journal article" date="2019" name="G3 (Bethesda)">
        <title>Sequencing of a Wild Apple (Malus baccata) Genome Unravels the Differences Between Cultivated and Wild Apple Species Regarding Disease Resistance and Cold Tolerance.</title>
        <authorList>
            <person name="Chen X."/>
        </authorList>
    </citation>
    <scope>NUCLEOTIDE SEQUENCE [LARGE SCALE GENOMIC DNA]</scope>
    <source>
        <strain evidence="3">cv. Shandingzi</strain>
        <tissue evidence="2">Leaves</tissue>
    </source>
</reference>
<keyword evidence="3" id="KW-1185">Reference proteome</keyword>
<gene>
    <name evidence="2" type="ORF">C1H46_030477</name>
</gene>
<comment type="similarity">
    <text evidence="1">Belongs to the CorA metal ion transporter (MIT) (TC 1.A.35.5) family.</text>
</comment>
<dbReference type="InterPro" id="IPR039204">
    <property type="entry name" value="MRS2-like"/>
</dbReference>
<protein>
    <submittedName>
        <fullName evidence="2">Uncharacterized protein</fullName>
    </submittedName>
</protein>
<dbReference type="GO" id="GO:0032440">
    <property type="term" value="F:2-alkenal reductase [NAD(P)H] activity"/>
    <property type="evidence" value="ECO:0007669"/>
    <property type="project" value="TreeGrafter"/>
</dbReference>
<dbReference type="SUPFAM" id="SSF51735">
    <property type="entry name" value="NAD(P)-binding Rossmann-fold domains"/>
    <property type="match status" value="1"/>
</dbReference>
<dbReference type="PANTHER" id="PTHR43205">
    <property type="entry name" value="PROSTAGLANDIN REDUCTASE"/>
    <property type="match status" value="1"/>
</dbReference>
<dbReference type="Pfam" id="PF22099">
    <property type="entry name" value="MRS2-like"/>
    <property type="match status" value="1"/>
</dbReference>
<sequence length="139" mass="15709">MASFPNSPPVLPIASSGHHHTILAVENTTIILQIHGFIEDVSSTILGREKAIVVNLEQIRCIITADEVLLLNSLDSYVLEQVDLLKSKLNFDEAFNYKEEHDLNATLKWYFPKGSDIYFDNVEGKFLDAVLLNMRIHGR</sequence>
<name>A0A540LBW7_MALBA</name>
<dbReference type="EMBL" id="VIEB01000657">
    <property type="protein sequence ID" value="TQD83974.1"/>
    <property type="molecule type" value="Genomic_DNA"/>
</dbReference>
<evidence type="ECO:0000256" key="1">
    <source>
        <dbReference type="ARBA" id="ARBA00007535"/>
    </source>
</evidence>
<dbReference type="Gene3D" id="3.40.50.720">
    <property type="entry name" value="NAD(P)-binding Rossmann-like Domain"/>
    <property type="match status" value="1"/>
</dbReference>
<comment type="caution">
    <text evidence="2">The sequence shown here is derived from an EMBL/GenBank/DDBJ whole genome shotgun (WGS) entry which is preliminary data.</text>
</comment>
<dbReference type="PANTHER" id="PTHR43205:SF7">
    <property type="entry name" value="PROSTAGLANDIN REDUCTASE 1"/>
    <property type="match status" value="1"/>
</dbReference>
<evidence type="ECO:0000313" key="2">
    <source>
        <dbReference type="EMBL" id="TQD83974.1"/>
    </source>
</evidence>
<dbReference type="GO" id="GO:0015095">
    <property type="term" value="F:magnesium ion transmembrane transporter activity"/>
    <property type="evidence" value="ECO:0007669"/>
    <property type="project" value="UniProtKB-ARBA"/>
</dbReference>
<accession>A0A540LBW7</accession>
<evidence type="ECO:0000313" key="3">
    <source>
        <dbReference type="Proteomes" id="UP000315295"/>
    </source>
</evidence>
<dbReference type="InterPro" id="IPR036291">
    <property type="entry name" value="NAD(P)-bd_dom_sf"/>
</dbReference>
<dbReference type="AlphaFoldDB" id="A0A540LBW7"/>
<proteinExistence type="inferred from homology"/>
<dbReference type="InterPro" id="IPR045010">
    <property type="entry name" value="MDR_fam"/>
</dbReference>
<organism evidence="2 3">
    <name type="scientific">Malus baccata</name>
    <name type="common">Siberian crab apple</name>
    <name type="synonym">Pyrus baccata</name>
    <dbReference type="NCBI Taxonomy" id="106549"/>
    <lineage>
        <taxon>Eukaryota</taxon>
        <taxon>Viridiplantae</taxon>
        <taxon>Streptophyta</taxon>
        <taxon>Embryophyta</taxon>
        <taxon>Tracheophyta</taxon>
        <taxon>Spermatophyta</taxon>
        <taxon>Magnoliopsida</taxon>
        <taxon>eudicotyledons</taxon>
        <taxon>Gunneridae</taxon>
        <taxon>Pentapetalae</taxon>
        <taxon>rosids</taxon>
        <taxon>fabids</taxon>
        <taxon>Rosales</taxon>
        <taxon>Rosaceae</taxon>
        <taxon>Amygdaloideae</taxon>
        <taxon>Maleae</taxon>
        <taxon>Malus</taxon>
    </lineage>
</organism>